<reference evidence="3 4" key="1">
    <citation type="submission" date="2020-08" db="EMBL/GenBank/DDBJ databases">
        <title>Whole genome shotgun sequence of Actinocatenispora thailandica NBRC 105041.</title>
        <authorList>
            <person name="Komaki H."/>
            <person name="Tamura T."/>
        </authorList>
    </citation>
    <scope>NUCLEOTIDE SEQUENCE [LARGE SCALE GENOMIC DNA]</scope>
    <source>
        <strain evidence="3 4">NBRC 105041</strain>
    </source>
</reference>
<dbReference type="Gene3D" id="3.40.190.10">
    <property type="entry name" value="Periplasmic binding protein-like II"/>
    <property type="match status" value="1"/>
</dbReference>
<keyword evidence="2" id="KW-0732">Signal</keyword>
<feature type="chain" id="PRO_5030722190" evidence="2">
    <location>
        <begin position="30"/>
        <end position="545"/>
    </location>
</feature>
<sequence>MTSDGVSRRTLLGAAGAAGLAALAGPALAGCSTKAGGGGATASAKVKLPTYRPFAGGEPDLPGSAQGLDPGYLSFPKDAKRSVSTAPGKGGTVTSLTYGETQLPPAEGSNTYWQQLNSRLGVEHLKVRIGSDDYPTVFNSMVAGDNLPDLVWVAPNQGLQHIAELAQAKFVDLTPHLSGDKVLKYPNLANIQQYAWKTAVINGKIWGVAVPYGTFGQVYKVNTKLWEPVGGAVFHDATEFLDKCKQITHAKSNRYALENGQYTLQNCLHMVGEWHGVPNGWRESGGKLTYYIETDEYEAALEFVVKLYKAGVFFPDPKMSNADDKMAQGAVAASVASFPGYLGSPRTVKYPVGAIVPFGFDGKATPTFDLGYGSVGFTAIRASGNDKRVEQLLGILDYLAAPFGSAERNFLLYGTEGTHYRLDAHGNPQLTTKGQTETLLSGPLQFLANCPEYLYTPSNAQFTKDTYALEQKLLKIAQPNPTSGHYSDTNTSKGPTLAQLYSDFVADVVQGRKPISALKQLRSDWRSGGGDKIRHEFEQSIAKDS</sequence>
<dbReference type="RefSeq" id="WP_203962731.1">
    <property type="nucleotide sequence ID" value="NZ_AP023355.1"/>
</dbReference>
<evidence type="ECO:0000256" key="2">
    <source>
        <dbReference type="SAM" id="SignalP"/>
    </source>
</evidence>
<proteinExistence type="predicted"/>
<dbReference type="EMBL" id="AP023355">
    <property type="protein sequence ID" value="BCJ36336.1"/>
    <property type="molecule type" value="Genomic_DNA"/>
</dbReference>
<evidence type="ECO:0000313" key="4">
    <source>
        <dbReference type="Proteomes" id="UP000611640"/>
    </source>
</evidence>
<name>A0A7R7HY89_9ACTN</name>
<dbReference type="InterPro" id="IPR006311">
    <property type="entry name" value="TAT_signal"/>
</dbReference>
<protein>
    <submittedName>
        <fullName evidence="3">Sugar ABC transporter substrate-binding protein</fullName>
    </submittedName>
</protein>
<feature type="signal peptide" evidence="2">
    <location>
        <begin position="1"/>
        <end position="29"/>
    </location>
</feature>
<organism evidence="3 4">
    <name type="scientific">Actinocatenispora thailandica</name>
    <dbReference type="NCBI Taxonomy" id="227318"/>
    <lineage>
        <taxon>Bacteria</taxon>
        <taxon>Bacillati</taxon>
        <taxon>Actinomycetota</taxon>
        <taxon>Actinomycetes</taxon>
        <taxon>Micromonosporales</taxon>
        <taxon>Micromonosporaceae</taxon>
        <taxon>Actinocatenispora</taxon>
    </lineage>
</organism>
<evidence type="ECO:0000313" key="3">
    <source>
        <dbReference type="EMBL" id="BCJ36336.1"/>
    </source>
</evidence>
<keyword evidence="4" id="KW-1185">Reference proteome</keyword>
<gene>
    <name evidence="3" type="ORF">Athai_38390</name>
</gene>
<evidence type="ECO:0000256" key="1">
    <source>
        <dbReference type="SAM" id="MobiDB-lite"/>
    </source>
</evidence>
<dbReference type="SUPFAM" id="SSF53850">
    <property type="entry name" value="Periplasmic binding protein-like II"/>
    <property type="match status" value="1"/>
</dbReference>
<dbReference type="KEGG" id="atl:Athai_38390"/>
<accession>A0A7R7HY89</accession>
<dbReference type="PROSITE" id="PS51318">
    <property type="entry name" value="TAT"/>
    <property type="match status" value="1"/>
</dbReference>
<feature type="region of interest" description="Disordered" evidence="1">
    <location>
        <begin position="79"/>
        <end position="101"/>
    </location>
</feature>
<dbReference type="AlphaFoldDB" id="A0A7R7HY89"/>
<dbReference type="Proteomes" id="UP000611640">
    <property type="component" value="Chromosome"/>
</dbReference>